<dbReference type="RefSeq" id="WP_100764230.1">
    <property type="nucleotide sequence ID" value="NZ_NPDS01000010.1"/>
</dbReference>
<dbReference type="Proteomes" id="UP000231879">
    <property type="component" value="Unassembled WGS sequence"/>
</dbReference>
<evidence type="ECO:0008006" key="3">
    <source>
        <dbReference type="Google" id="ProtNLM"/>
    </source>
</evidence>
<keyword evidence="2" id="KW-1185">Reference proteome</keyword>
<evidence type="ECO:0000313" key="2">
    <source>
        <dbReference type="Proteomes" id="UP000231879"/>
    </source>
</evidence>
<reference evidence="1 2" key="1">
    <citation type="submission" date="2017-07" db="EMBL/GenBank/DDBJ databases">
        <title>Leptospira spp. isolated from tropical soils.</title>
        <authorList>
            <person name="Thibeaux R."/>
            <person name="Iraola G."/>
            <person name="Ferres I."/>
            <person name="Bierque E."/>
            <person name="Girault D."/>
            <person name="Soupe-Gilbert M.-E."/>
            <person name="Picardeau M."/>
            <person name="Goarant C."/>
        </authorList>
    </citation>
    <scope>NUCLEOTIDE SEQUENCE [LARGE SCALE GENOMIC DNA]</scope>
    <source>
        <strain evidence="1 2">FH4-C-A1</strain>
    </source>
</reference>
<name>A0ABX4NFN3_9LEPT</name>
<dbReference type="InterPro" id="IPR011990">
    <property type="entry name" value="TPR-like_helical_dom_sf"/>
</dbReference>
<accession>A0ABX4NFN3</accession>
<sequence length="270" mass="30921">MLPIVANQKVLSGSFFSSSRRFVLFFCIILALSDCSVYRRIFPKEDPFLKSLNLPEWVLESNVKLRVLSGLQDLPNPEDSLPEDEIATFENRARRILATSPQAMKDLFEATGCIDGSRLAGIRANRITEREEDVWYGICQNGKEDAIIFRLFQMGNTDLYRKYEKETLPIWEEARKLAANNPDKAVRLANQVIELEPAHPAARKLLGQLYLKGGYCKGSIRNYRLYLRVMPLAGDKWKIHDVLTEKCGEFLKPERQREEVELPDADPDAL</sequence>
<gene>
    <name evidence="1" type="ORF">CH367_19270</name>
</gene>
<evidence type="ECO:0000313" key="1">
    <source>
        <dbReference type="EMBL" id="PJZ55616.1"/>
    </source>
</evidence>
<dbReference type="EMBL" id="NPDS01000010">
    <property type="protein sequence ID" value="PJZ55616.1"/>
    <property type="molecule type" value="Genomic_DNA"/>
</dbReference>
<protein>
    <recommendedName>
        <fullName evidence="3">Tetratricopeptide repeat protein</fullName>
    </recommendedName>
</protein>
<comment type="caution">
    <text evidence="1">The sequence shown here is derived from an EMBL/GenBank/DDBJ whole genome shotgun (WGS) entry which is preliminary data.</text>
</comment>
<proteinExistence type="predicted"/>
<dbReference type="SUPFAM" id="SSF48452">
    <property type="entry name" value="TPR-like"/>
    <property type="match status" value="1"/>
</dbReference>
<organism evidence="1 2">
    <name type="scientific">Leptospira barantonii</name>
    <dbReference type="NCBI Taxonomy" id="2023184"/>
    <lineage>
        <taxon>Bacteria</taxon>
        <taxon>Pseudomonadati</taxon>
        <taxon>Spirochaetota</taxon>
        <taxon>Spirochaetia</taxon>
        <taxon>Leptospirales</taxon>
        <taxon>Leptospiraceae</taxon>
        <taxon>Leptospira</taxon>
    </lineage>
</organism>
<dbReference type="Gene3D" id="1.25.40.10">
    <property type="entry name" value="Tetratricopeptide repeat domain"/>
    <property type="match status" value="1"/>
</dbReference>